<accession>A0ABT7XW23</accession>
<dbReference type="NCBIfam" id="TIGR01708">
    <property type="entry name" value="typeII_sec_gspH"/>
    <property type="match status" value="1"/>
</dbReference>
<evidence type="ECO:0000256" key="7">
    <source>
        <dbReference type="ARBA" id="ARBA00022989"/>
    </source>
</evidence>
<evidence type="ECO:0000256" key="8">
    <source>
        <dbReference type="ARBA" id="ARBA00023136"/>
    </source>
</evidence>
<comment type="similarity">
    <text evidence="9">Belongs to the GSP H family.</text>
</comment>
<keyword evidence="5" id="KW-0997">Cell inner membrane</keyword>
<evidence type="ECO:0000259" key="11">
    <source>
        <dbReference type="Pfam" id="PF12019"/>
    </source>
</evidence>
<keyword evidence="3" id="KW-1003">Cell membrane</keyword>
<keyword evidence="7" id="KW-1133">Transmembrane helix</keyword>
<evidence type="ECO:0000313" key="13">
    <source>
        <dbReference type="Proteomes" id="UP001169719"/>
    </source>
</evidence>
<proteinExistence type="inferred from homology"/>
<evidence type="ECO:0000256" key="2">
    <source>
        <dbReference type="ARBA" id="ARBA00021549"/>
    </source>
</evidence>
<dbReference type="Proteomes" id="UP001169719">
    <property type="component" value="Unassembled WGS sequence"/>
</dbReference>
<evidence type="ECO:0000313" key="12">
    <source>
        <dbReference type="EMBL" id="MDN2479945.1"/>
    </source>
</evidence>
<dbReference type="SUPFAM" id="SSF54523">
    <property type="entry name" value="Pili subunits"/>
    <property type="match status" value="1"/>
</dbReference>
<dbReference type="Pfam" id="PF07963">
    <property type="entry name" value="N_methyl"/>
    <property type="match status" value="1"/>
</dbReference>
<evidence type="ECO:0000256" key="6">
    <source>
        <dbReference type="ARBA" id="ARBA00022692"/>
    </source>
</evidence>
<dbReference type="InterPro" id="IPR051621">
    <property type="entry name" value="T2SS_protein_J"/>
</dbReference>
<protein>
    <recommendedName>
        <fullName evidence="2">Type II secretion system protein H</fullName>
    </recommendedName>
    <alternativeName>
        <fullName evidence="10">General secretion pathway protein H</fullName>
    </alternativeName>
</protein>
<dbReference type="InterPro" id="IPR012902">
    <property type="entry name" value="N_methyl_site"/>
</dbReference>
<evidence type="ECO:0000256" key="3">
    <source>
        <dbReference type="ARBA" id="ARBA00022475"/>
    </source>
</evidence>
<dbReference type="InterPro" id="IPR045584">
    <property type="entry name" value="Pilin-like"/>
</dbReference>
<evidence type="ECO:0000256" key="4">
    <source>
        <dbReference type="ARBA" id="ARBA00022481"/>
    </source>
</evidence>
<dbReference type="RefSeq" id="WP_289960271.1">
    <property type="nucleotide sequence ID" value="NZ_JAUEOZ010000001.1"/>
</dbReference>
<organism evidence="12 13">
    <name type="scientific">Vibrio agarivorans</name>
    <dbReference type="NCBI Taxonomy" id="153622"/>
    <lineage>
        <taxon>Bacteria</taxon>
        <taxon>Pseudomonadati</taxon>
        <taxon>Pseudomonadota</taxon>
        <taxon>Gammaproteobacteria</taxon>
        <taxon>Vibrionales</taxon>
        <taxon>Vibrionaceae</taxon>
        <taxon>Vibrio</taxon>
    </lineage>
</organism>
<comment type="subcellular location">
    <subcellularLocation>
        <location evidence="1">Cell inner membrane</location>
        <topology evidence="1">Single-pass membrane protein</topology>
    </subcellularLocation>
</comment>
<sequence>MFFVSNPSKLSRSNGFTLLELLLVLVLVSVSAVAVISTFVNSTEDQAKEESQRLFLQLQLLNDEALLSGHNYGLRIDEKQNRIHLMSLGDEGWQAMELEGMANEIALPDSLMMSMALGGDVWSNNDSLFNPGSLFDEDMFADVENDSKPRPPQIFILSSGEITPFSLNILANDEQVNDDNWRIVVAENGVIHRLAPGEPAPGEEQ</sequence>
<keyword evidence="8" id="KW-0472">Membrane</keyword>
<reference evidence="12" key="1">
    <citation type="submission" date="2024-05" db="EMBL/GenBank/DDBJ databases">
        <title>Genome Sequences of Four Agar- Degrading Marine Bacteria.</title>
        <authorList>
            <person name="Phillips E.K."/>
            <person name="Shaffer J.C."/>
            <person name="Henson M.W."/>
            <person name="Temperton B."/>
            <person name="Thrash C.J."/>
            <person name="Martin M.O."/>
        </authorList>
    </citation>
    <scope>NUCLEOTIDE SEQUENCE</scope>
    <source>
        <strain evidence="12">EKP203</strain>
    </source>
</reference>
<evidence type="ECO:0000256" key="9">
    <source>
        <dbReference type="ARBA" id="ARBA00025772"/>
    </source>
</evidence>
<dbReference type="InterPro" id="IPR049875">
    <property type="entry name" value="TypeII_GspH"/>
</dbReference>
<name>A0ABT7XW23_9VIBR</name>
<dbReference type="EMBL" id="JAUEOZ010000001">
    <property type="protein sequence ID" value="MDN2479945.1"/>
    <property type="molecule type" value="Genomic_DNA"/>
</dbReference>
<evidence type="ECO:0000256" key="10">
    <source>
        <dbReference type="ARBA" id="ARBA00030775"/>
    </source>
</evidence>
<gene>
    <name evidence="12" type="primary">gspH</name>
    <name evidence="12" type="ORF">QWJ08_00700</name>
</gene>
<keyword evidence="4" id="KW-0488">Methylation</keyword>
<comment type="caution">
    <text evidence="12">The sequence shown here is derived from an EMBL/GenBank/DDBJ whole genome shotgun (WGS) entry which is preliminary data.</text>
</comment>
<evidence type="ECO:0000256" key="5">
    <source>
        <dbReference type="ARBA" id="ARBA00022519"/>
    </source>
</evidence>
<keyword evidence="6" id="KW-0812">Transmembrane</keyword>
<dbReference type="InterPro" id="IPR022346">
    <property type="entry name" value="T2SS_GspH"/>
</dbReference>
<dbReference type="PRINTS" id="PR00885">
    <property type="entry name" value="BCTERIALGSPH"/>
</dbReference>
<dbReference type="Gene3D" id="3.55.40.10">
    <property type="entry name" value="minor pseudopilin epsh domain"/>
    <property type="match status" value="1"/>
</dbReference>
<dbReference type="PANTHER" id="PTHR39583">
    <property type="entry name" value="TYPE II SECRETION SYSTEM PROTEIN J-RELATED"/>
    <property type="match status" value="1"/>
</dbReference>
<dbReference type="PANTHER" id="PTHR39583:SF2">
    <property type="entry name" value="TYPE II SECRETION SYSTEM PROTEIN J"/>
    <property type="match status" value="1"/>
</dbReference>
<evidence type="ECO:0000256" key="1">
    <source>
        <dbReference type="ARBA" id="ARBA00004377"/>
    </source>
</evidence>
<keyword evidence="13" id="KW-1185">Reference proteome</keyword>
<dbReference type="Pfam" id="PF12019">
    <property type="entry name" value="GspH"/>
    <property type="match status" value="1"/>
</dbReference>
<dbReference type="InterPro" id="IPR002416">
    <property type="entry name" value="T2SS_protein-GspH"/>
</dbReference>
<dbReference type="NCBIfam" id="TIGR02532">
    <property type="entry name" value="IV_pilin_GFxxxE"/>
    <property type="match status" value="1"/>
</dbReference>
<feature type="domain" description="General secretion pathway GspH" evidence="11">
    <location>
        <begin position="51"/>
        <end position="189"/>
    </location>
</feature>